<dbReference type="PANTHER" id="PTHR15744:SF1">
    <property type="entry name" value="KH HOMOLOGY DOMAIN-CONTAINING PROTEIN 4"/>
    <property type="match status" value="1"/>
</dbReference>
<protein>
    <recommendedName>
        <fullName evidence="2">ATP-dependent RNA helicase PRP5/DDX46/KHDC4 KH domain-containing protein</fullName>
    </recommendedName>
</protein>
<name>A0AAN7XJC9_ELEMC</name>
<gene>
    <name evidence="3" type="ORF">PBY51_017637</name>
</gene>
<dbReference type="AlphaFoldDB" id="A0AAN7XJC9"/>
<dbReference type="GO" id="GO:0003723">
    <property type="term" value="F:RNA binding"/>
    <property type="evidence" value="ECO:0007669"/>
    <property type="project" value="InterPro"/>
</dbReference>
<dbReference type="InterPro" id="IPR031121">
    <property type="entry name" value="RIK/BLOM7"/>
</dbReference>
<feature type="region of interest" description="Disordered" evidence="1">
    <location>
        <begin position="1"/>
        <end position="33"/>
    </location>
</feature>
<feature type="domain" description="ATP-dependent RNA helicase PRP5/DDX46/KHDC4 KH" evidence="2">
    <location>
        <begin position="90"/>
        <end position="134"/>
    </location>
</feature>
<dbReference type="EMBL" id="JAUZQC010000012">
    <property type="protein sequence ID" value="KAK5862217.1"/>
    <property type="molecule type" value="Genomic_DNA"/>
</dbReference>
<organism evidence="3 4">
    <name type="scientific">Eleginops maclovinus</name>
    <name type="common">Patagonian blennie</name>
    <name type="synonym">Eleginus maclovinus</name>
    <dbReference type="NCBI Taxonomy" id="56733"/>
    <lineage>
        <taxon>Eukaryota</taxon>
        <taxon>Metazoa</taxon>
        <taxon>Chordata</taxon>
        <taxon>Craniata</taxon>
        <taxon>Vertebrata</taxon>
        <taxon>Euteleostomi</taxon>
        <taxon>Actinopterygii</taxon>
        <taxon>Neopterygii</taxon>
        <taxon>Teleostei</taxon>
        <taxon>Neoteleostei</taxon>
        <taxon>Acanthomorphata</taxon>
        <taxon>Eupercaria</taxon>
        <taxon>Perciformes</taxon>
        <taxon>Notothenioidei</taxon>
        <taxon>Eleginopidae</taxon>
        <taxon>Eleginops</taxon>
    </lineage>
</organism>
<reference evidence="3 4" key="1">
    <citation type="journal article" date="2023" name="Genes (Basel)">
        <title>Chromosome-Level Genome Assembly and Circadian Gene Repertoire of the Patagonia Blennie Eleginops maclovinus-The Closest Ancestral Proxy of Antarctic Cryonotothenioids.</title>
        <authorList>
            <person name="Cheng C.C."/>
            <person name="Rivera-Colon A.G."/>
            <person name="Minhas B.F."/>
            <person name="Wilson L."/>
            <person name="Rayamajhi N."/>
            <person name="Vargas-Chacoff L."/>
            <person name="Catchen J.M."/>
        </authorList>
    </citation>
    <scope>NUCLEOTIDE SEQUENCE [LARGE SCALE GENOMIC DNA]</scope>
    <source>
        <strain evidence="3">JMC-PN-2008</strain>
    </source>
</reference>
<evidence type="ECO:0000313" key="4">
    <source>
        <dbReference type="Proteomes" id="UP001346869"/>
    </source>
</evidence>
<evidence type="ECO:0000259" key="2">
    <source>
        <dbReference type="Pfam" id="PF23469"/>
    </source>
</evidence>
<accession>A0AAN7XJC9</accession>
<proteinExistence type="predicted"/>
<keyword evidence="4" id="KW-1185">Reference proteome</keyword>
<dbReference type="Proteomes" id="UP001346869">
    <property type="component" value="Unassembled WGS sequence"/>
</dbReference>
<evidence type="ECO:0000313" key="3">
    <source>
        <dbReference type="EMBL" id="KAK5862217.1"/>
    </source>
</evidence>
<reference evidence="3 4" key="2">
    <citation type="journal article" date="2023" name="Mol. Biol. Evol.">
        <title>Genomics of Secondarily Temperate Adaptation in the Only Non-Antarctic Icefish.</title>
        <authorList>
            <person name="Rivera-Colon A.G."/>
            <person name="Rayamajhi N."/>
            <person name="Minhas B.F."/>
            <person name="Madrigal G."/>
            <person name="Bilyk K.T."/>
            <person name="Yoon V."/>
            <person name="Hune M."/>
            <person name="Gregory S."/>
            <person name="Cheng C.H.C."/>
            <person name="Catchen J.M."/>
        </authorList>
    </citation>
    <scope>NUCLEOTIDE SEQUENCE [LARGE SCALE GENOMIC DNA]</scope>
    <source>
        <strain evidence="3">JMC-PN-2008</strain>
    </source>
</reference>
<comment type="caution">
    <text evidence="3">The sequence shown here is derived from an EMBL/GenBank/DDBJ whole genome shotgun (WGS) entry which is preliminary data.</text>
</comment>
<dbReference type="InterPro" id="IPR056149">
    <property type="entry name" value="PRP5/DDX46/KHDC4_KH"/>
</dbReference>
<dbReference type="GO" id="GO:0005634">
    <property type="term" value="C:nucleus"/>
    <property type="evidence" value="ECO:0007669"/>
    <property type="project" value="InterPro"/>
</dbReference>
<dbReference type="PANTHER" id="PTHR15744">
    <property type="entry name" value="BLOM7"/>
    <property type="match status" value="1"/>
</dbReference>
<dbReference type="Pfam" id="PF23469">
    <property type="entry name" value="KH_12"/>
    <property type="match status" value="1"/>
</dbReference>
<sequence length="166" mass="17403">MSFGGTQNGGRRSKWDQPGPGPGSGGMGEAEAAPTGALDAAAAVAAKINAMLVAKGKLKPSQIGIPGPLDKAVGVWKPPVQTKAKDDLVVAEVEINDVPITCRNLLTRGQTQDEISKVSGAAVSTRGRYMAAERREKRYQGIDLCICTSKDRLGNLSTGQSIESRR</sequence>
<evidence type="ECO:0000256" key="1">
    <source>
        <dbReference type="SAM" id="MobiDB-lite"/>
    </source>
</evidence>